<dbReference type="PANTHER" id="PTHR36441:SF1">
    <property type="entry name" value="DUF503 DOMAIN-CONTAINING PROTEIN"/>
    <property type="match status" value="1"/>
</dbReference>
<dbReference type="Pfam" id="PF04456">
    <property type="entry name" value="DUF503"/>
    <property type="match status" value="1"/>
</dbReference>
<protein>
    <recommendedName>
        <fullName evidence="3">DUF503 domain-containing protein</fullName>
    </recommendedName>
</protein>
<dbReference type="EMBL" id="MFIV01000185">
    <property type="protein sequence ID" value="OGF98003.1"/>
    <property type="molecule type" value="Genomic_DNA"/>
</dbReference>
<organism evidence="1 2">
    <name type="scientific">Candidatus Glassbacteria bacterium GWA2_58_10</name>
    <dbReference type="NCBI Taxonomy" id="1817865"/>
    <lineage>
        <taxon>Bacteria</taxon>
        <taxon>Candidatus Glassiibacteriota</taxon>
    </lineage>
</organism>
<dbReference type="AlphaFoldDB" id="A0A1F5YCZ0"/>
<comment type="caution">
    <text evidence="1">The sequence shown here is derived from an EMBL/GenBank/DDBJ whole genome shotgun (WGS) entry which is preliminary data.</text>
</comment>
<evidence type="ECO:0008006" key="3">
    <source>
        <dbReference type="Google" id="ProtNLM"/>
    </source>
</evidence>
<dbReference type="PANTHER" id="PTHR36441">
    <property type="entry name" value="HYPOTHETICAL CYTOSOLIC PROTEIN"/>
    <property type="match status" value="1"/>
</dbReference>
<sequence>MVIGVCTFDLYLAGIHSLKAKRGVLKRLKARIISKFNVSVAEVGAQDSWQRSRLAVAVVSNEQRFANQVLSKVSELVVSNGEVALIDQEMTFF</sequence>
<dbReference type="SUPFAM" id="SSF103007">
    <property type="entry name" value="Hypothetical protein TT1725"/>
    <property type="match status" value="1"/>
</dbReference>
<evidence type="ECO:0000313" key="1">
    <source>
        <dbReference type="EMBL" id="OGF98003.1"/>
    </source>
</evidence>
<proteinExistence type="predicted"/>
<reference evidence="1 2" key="1">
    <citation type="journal article" date="2016" name="Nat. Commun.">
        <title>Thousands of microbial genomes shed light on interconnected biogeochemical processes in an aquifer system.</title>
        <authorList>
            <person name="Anantharaman K."/>
            <person name="Brown C.T."/>
            <person name="Hug L.A."/>
            <person name="Sharon I."/>
            <person name="Castelle C.J."/>
            <person name="Probst A.J."/>
            <person name="Thomas B.C."/>
            <person name="Singh A."/>
            <person name="Wilkins M.J."/>
            <person name="Karaoz U."/>
            <person name="Brodie E.L."/>
            <person name="Williams K.H."/>
            <person name="Hubbard S.S."/>
            <person name="Banfield J.F."/>
        </authorList>
    </citation>
    <scope>NUCLEOTIDE SEQUENCE [LARGE SCALE GENOMIC DNA]</scope>
</reference>
<dbReference type="InterPro" id="IPR036746">
    <property type="entry name" value="TT1725-like_sf"/>
</dbReference>
<dbReference type="Gene3D" id="3.30.70.1120">
    <property type="entry name" value="TT1725-like"/>
    <property type="match status" value="1"/>
</dbReference>
<evidence type="ECO:0000313" key="2">
    <source>
        <dbReference type="Proteomes" id="UP000176992"/>
    </source>
</evidence>
<name>A0A1F5YCZ0_9BACT</name>
<gene>
    <name evidence="1" type="ORF">A2Z86_03455</name>
</gene>
<dbReference type="InterPro" id="IPR007546">
    <property type="entry name" value="DUF503"/>
</dbReference>
<accession>A0A1F5YCZ0</accession>
<dbReference type="Proteomes" id="UP000176992">
    <property type="component" value="Unassembled WGS sequence"/>
</dbReference>